<name>A0A1I8B8J6_MELHA</name>
<feature type="region of interest" description="Disordered" evidence="1">
    <location>
        <begin position="86"/>
        <end position="143"/>
    </location>
</feature>
<keyword evidence="2" id="KW-1185">Reference proteome</keyword>
<dbReference type="Proteomes" id="UP000095281">
    <property type="component" value="Unplaced"/>
</dbReference>
<evidence type="ECO:0000256" key="1">
    <source>
        <dbReference type="SAM" id="MobiDB-lite"/>
    </source>
</evidence>
<dbReference type="AlphaFoldDB" id="A0A1I8B8J6"/>
<sequence length="284" mass="33549">MYRNTEVNNNSCWKSCWNHEGTERPNRCIHLDKLANELKKCWKKFCRKCQKIFVNANTIQQTTTGEGSNVGIELVNQETEWETQPSHHYHEGTEWETQPSHHYHEGTEWETQPSHHYHEGTEWETQPSHHYHEGTEWETAPSSSQNQYYNTWDEEVSNLSAQFTAIKLKGRFDINDYELLLMFNRRILQNAKNICYHLNPYGNPETPLTNNFCEKIKTLESYVYQCIIVKESGNLRYYEIFNRIIKYIRNEYYHNDKIYPFECVNFVASGSGVSAIADSGLRIA</sequence>
<accession>A0A1I8B8J6</accession>
<evidence type="ECO:0000313" key="3">
    <source>
        <dbReference type="WBParaSite" id="MhA1_Contig1616.frz3.gene5"/>
    </source>
</evidence>
<evidence type="ECO:0000313" key="2">
    <source>
        <dbReference type="Proteomes" id="UP000095281"/>
    </source>
</evidence>
<dbReference type="WBParaSite" id="MhA1_Contig1616.frz3.gene5">
    <property type="protein sequence ID" value="MhA1_Contig1616.frz3.gene5"/>
    <property type="gene ID" value="MhA1_Contig1616.frz3.gene5"/>
</dbReference>
<protein>
    <submittedName>
        <fullName evidence="3">PRESAN domain-containing protein</fullName>
    </submittedName>
</protein>
<organism evidence="2 3">
    <name type="scientific">Meloidogyne hapla</name>
    <name type="common">Root-knot nematode worm</name>
    <dbReference type="NCBI Taxonomy" id="6305"/>
    <lineage>
        <taxon>Eukaryota</taxon>
        <taxon>Metazoa</taxon>
        <taxon>Ecdysozoa</taxon>
        <taxon>Nematoda</taxon>
        <taxon>Chromadorea</taxon>
        <taxon>Rhabditida</taxon>
        <taxon>Tylenchina</taxon>
        <taxon>Tylenchomorpha</taxon>
        <taxon>Tylenchoidea</taxon>
        <taxon>Meloidogynidae</taxon>
        <taxon>Meloidogyninae</taxon>
        <taxon>Meloidogyne</taxon>
    </lineage>
</organism>
<reference evidence="3" key="1">
    <citation type="submission" date="2016-11" db="UniProtKB">
        <authorList>
            <consortium name="WormBaseParasite"/>
        </authorList>
    </citation>
    <scope>IDENTIFICATION</scope>
</reference>
<proteinExistence type="predicted"/>